<name>A0A2H4IYR8_9CAUD</name>
<evidence type="ECO:0000313" key="2">
    <source>
        <dbReference type="EMBL" id="ASN67652.1"/>
    </source>
</evidence>
<evidence type="ECO:0000259" key="1">
    <source>
        <dbReference type="Pfam" id="PF04233"/>
    </source>
</evidence>
<dbReference type="NCBIfam" id="TIGR01641">
    <property type="entry name" value="phageSPP1_gp7"/>
    <property type="match status" value="1"/>
</dbReference>
<protein>
    <recommendedName>
        <fullName evidence="1">Phage head morphogenesis domain-containing protein</fullName>
    </recommendedName>
</protein>
<sequence length="316" mass="37149">MSYWEDRAKEIIDEESKTDYEIAQEIQRIVDEMNEDIEDEINRFYARYAIKEGISFIEAKKKIDAVDVQIFQQKAKQYVENKDFSDKANAELRAYNTKMYVSREKLLQAQLGLIVTYAFAQIEQSMYNYMESAYYRALEQQAGILGETLQVSINDVKTIIFTPFKGHKWSTRLWSDMDVVRRHVQKTTRHVLLRGRHPYEFVKDLRKDTGSTSYNARMLLLTETARVQTLASKRHMLDQHGEDAEYEFVAKMDERTSKTCRSMNGKVFKVKDMIPGVNAPPMHVWCRSAVVPYVGNWRDKFFAERKGKYNLSKFTE</sequence>
<dbReference type="Pfam" id="PF04233">
    <property type="entry name" value="Phage_Mu_F"/>
    <property type="match status" value="1"/>
</dbReference>
<reference evidence="2" key="1">
    <citation type="submission" date="2017-06" db="EMBL/GenBank/DDBJ databases">
        <title>Novel phages from South African skin metaviromes.</title>
        <authorList>
            <person name="van Zyl L.J."/>
            <person name="Abrahams Y."/>
            <person name="Stander E.A."/>
            <person name="Kirby B.M."/>
            <person name="Clavaud C."/>
            <person name="Farcet C."/>
            <person name="Breton L."/>
            <person name="Trindade M.I."/>
        </authorList>
    </citation>
    <scope>NUCLEOTIDE SEQUENCE</scope>
</reference>
<feature type="domain" description="Phage head morphogenesis" evidence="1">
    <location>
        <begin position="183"/>
        <end position="290"/>
    </location>
</feature>
<proteinExistence type="predicted"/>
<accession>A0A2H4IYR8</accession>
<gene>
    <name evidence="2" type="ORF">7F20_11</name>
</gene>
<organism evidence="2">
    <name type="scientific">uncultured Caudovirales phage</name>
    <dbReference type="NCBI Taxonomy" id="2100421"/>
    <lineage>
        <taxon>Viruses</taxon>
        <taxon>Duplodnaviria</taxon>
        <taxon>Heunggongvirae</taxon>
        <taxon>Uroviricota</taxon>
        <taxon>Caudoviricetes</taxon>
        <taxon>Peduoviridae</taxon>
        <taxon>Maltschvirus</taxon>
        <taxon>Maltschvirus maltsch</taxon>
    </lineage>
</organism>
<dbReference type="EMBL" id="MF417861">
    <property type="protein sequence ID" value="ASN67652.1"/>
    <property type="molecule type" value="Genomic_DNA"/>
</dbReference>
<dbReference type="InterPro" id="IPR006528">
    <property type="entry name" value="Phage_head_morphogenesis_dom"/>
</dbReference>